<proteinExistence type="predicted"/>
<evidence type="ECO:0000313" key="3">
    <source>
        <dbReference type="Proteomes" id="UP000257143"/>
    </source>
</evidence>
<gene>
    <name evidence="2" type="ORF">CWR48_10680</name>
</gene>
<dbReference type="AlphaFoldDB" id="A0A3D8PPK4"/>
<evidence type="ECO:0000259" key="1">
    <source>
        <dbReference type="Pfam" id="PF08818"/>
    </source>
</evidence>
<dbReference type="EMBL" id="PIOC01000017">
    <property type="protein sequence ID" value="RDW18060.1"/>
    <property type="molecule type" value="Genomic_DNA"/>
</dbReference>
<feature type="domain" description="YdhG-like" evidence="1">
    <location>
        <begin position="22"/>
        <end position="112"/>
    </location>
</feature>
<comment type="caution">
    <text evidence="2">The sequence shown here is derived from an EMBL/GenBank/DDBJ whole genome shotgun (WGS) entry which is preliminary data.</text>
</comment>
<evidence type="ECO:0000313" key="2">
    <source>
        <dbReference type="EMBL" id="RDW18060.1"/>
    </source>
</evidence>
<name>A0A3D8PPK4_9BACI</name>
<reference evidence="3" key="1">
    <citation type="submission" date="2017-11" db="EMBL/GenBank/DDBJ databases">
        <authorList>
            <person name="Zhu W."/>
        </authorList>
    </citation>
    <scope>NUCLEOTIDE SEQUENCE [LARGE SCALE GENOMIC DNA]</scope>
    <source>
        <strain evidence="3">CAU 1183</strain>
    </source>
</reference>
<dbReference type="Proteomes" id="UP000257143">
    <property type="component" value="Unassembled WGS sequence"/>
</dbReference>
<dbReference type="OrthoDB" id="115213at2"/>
<dbReference type="RefSeq" id="WP_115773241.1">
    <property type="nucleotide sequence ID" value="NZ_PIOC01000017.1"/>
</dbReference>
<dbReference type="SUPFAM" id="SSF159888">
    <property type="entry name" value="YdhG-like"/>
    <property type="match status" value="1"/>
</dbReference>
<dbReference type="Pfam" id="PF08818">
    <property type="entry name" value="DUF1801"/>
    <property type="match status" value="1"/>
</dbReference>
<organism evidence="2 3">
    <name type="scientific">Oceanobacillus arenosus</name>
    <dbReference type="NCBI Taxonomy" id="1229153"/>
    <lineage>
        <taxon>Bacteria</taxon>
        <taxon>Bacillati</taxon>
        <taxon>Bacillota</taxon>
        <taxon>Bacilli</taxon>
        <taxon>Bacillales</taxon>
        <taxon>Bacillaceae</taxon>
        <taxon>Oceanobacillus</taxon>
    </lineage>
</organism>
<sequence length="126" mass="14411">MEEKQTFQTTDEYIHQFPLEVQEKLHTLRKIIKEAAPDAQEKISYQMPTFAWNGNLIHFAAYKHHIGLYPGASGVAAFQKELKGYKTSKGAVQIPIEEPLPTELIRKIVKYKVDENAKKAEAKRKG</sequence>
<dbReference type="InterPro" id="IPR014922">
    <property type="entry name" value="YdhG-like"/>
</dbReference>
<keyword evidence="3" id="KW-1185">Reference proteome</keyword>
<protein>
    <recommendedName>
        <fullName evidence="1">YdhG-like domain-containing protein</fullName>
    </recommendedName>
</protein>
<dbReference type="Gene3D" id="3.90.1150.200">
    <property type="match status" value="1"/>
</dbReference>
<accession>A0A3D8PPK4</accession>